<dbReference type="Proteomes" id="UP001642501">
    <property type="component" value="Unassembled WGS sequence"/>
</dbReference>
<evidence type="ECO:0000313" key="2">
    <source>
        <dbReference type="Proteomes" id="UP001642501"/>
    </source>
</evidence>
<comment type="caution">
    <text evidence="1">The sequence shown here is derived from an EMBL/GenBank/DDBJ whole genome shotgun (WGS) entry which is preliminary data.</text>
</comment>
<organism evidence="1 2">
    <name type="scientific">Sporothrix epigloea</name>
    <dbReference type="NCBI Taxonomy" id="1892477"/>
    <lineage>
        <taxon>Eukaryota</taxon>
        <taxon>Fungi</taxon>
        <taxon>Dikarya</taxon>
        <taxon>Ascomycota</taxon>
        <taxon>Pezizomycotina</taxon>
        <taxon>Sordariomycetes</taxon>
        <taxon>Sordariomycetidae</taxon>
        <taxon>Ophiostomatales</taxon>
        <taxon>Ophiostomataceae</taxon>
        <taxon>Sporothrix</taxon>
    </lineage>
</organism>
<evidence type="ECO:0000313" key="1">
    <source>
        <dbReference type="EMBL" id="CAK7270579.1"/>
    </source>
</evidence>
<dbReference type="EMBL" id="CAWUOM010000074">
    <property type="protein sequence ID" value="CAK7270579.1"/>
    <property type="molecule type" value="Genomic_DNA"/>
</dbReference>
<accession>A0ABP0DQK8</accession>
<reference evidence="1 2" key="1">
    <citation type="submission" date="2024-01" db="EMBL/GenBank/DDBJ databases">
        <authorList>
            <person name="Allen C."/>
            <person name="Tagirdzhanova G."/>
        </authorList>
    </citation>
    <scope>NUCLEOTIDE SEQUENCE [LARGE SCALE GENOMIC DNA]</scope>
    <source>
        <strain evidence="1 2">CBS 573.63</strain>
    </source>
</reference>
<gene>
    <name evidence="1" type="ORF">SEPCBS57363_004174</name>
</gene>
<proteinExistence type="predicted"/>
<name>A0ABP0DQK8_9PEZI</name>
<keyword evidence="2" id="KW-1185">Reference proteome</keyword>
<protein>
    <submittedName>
        <fullName evidence="1">Uncharacterized protein</fullName>
    </submittedName>
</protein>
<sequence>MSKLARSLASRPAVSRPAYINGATNVVSGVGRQELGEREDNNRHFTTIHRPTISPVPSRNRVVPLMQTFNFRTSVPKEARLDVSTIDFAVMPSLTAEAARNFTLRVPLLPDNYKPDRQNLDGHTPEVADGPLASPQIVVVAGHPEDVVAASALTEIEGMGVDGVELQFAHLPISGGTEASTSSTDSTSRGMVRDLWKGLMEDLSTGPATTSKSA</sequence>